<evidence type="ECO:0000259" key="4">
    <source>
        <dbReference type="Pfam" id="PF07971"/>
    </source>
</evidence>
<evidence type="ECO:0000256" key="3">
    <source>
        <dbReference type="ARBA" id="ARBA00022837"/>
    </source>
</evidence>
<dbReference type="PROSITE" id="PS51257">
    <property type="entry name" value="PROKAR_LIPOPROTEIN"/>
    <property type="match status" value="1"/>
</dbReference>
<dbReference type="InterPro" id="IPR050883">
    <property type="entry name" value="PNGase"/>
</dbReference>
<feature type="domain" description="Glycosyl hydrolase family 92" evidence="4">
    <location>
        <begin position="342"/>
        <end position="834"/>
    </location>
</feature>
<sequence length="854" mass="97298">MSISTKTKTTVAAITLLIAFGCQSISDKNQNGIEDLTVYVNPFIGTHKEGHTFPGACLPFGMVQLSPDNGYKGVKAYNYAEESILGFSHTHLSGTGPYTLTNYNNFLVMPTVGELKVFPGVKKDPDRLARQNAEEILDNLSVAEQQEIEQMSSQEREQKYNALFQNEKQKVLDELEKQGYDIFKKIKGYESDYRHDEEEASPGYYAVNLKDYNIKAELTATKRAGFHRYTFPETGQGHIIIDVTHSITPGRDASVEILNETQMEGYVTGDMEGNYTRPLTCYFFAEFNKPFTSFGTWSEENIYHNLNEISGDKGVGAFVNYSTTQNEQVLLKVGISFVSIEGAKKNLEAEIPHWSFDQVREEANDTWNKKLHKIEVQGGTEDQKTSLYTSVYHALMFPRTFSDADGKYYSHFDNSVHKMEGGDYYVDFSLWDTYRAEHPLLAYLEPEKQNEMIRTLLEMYDQGGRLPLYVSYKNYYMKVMIGDHATSVITDSYMKGIRDYDVEKAYEAMRKNATEPGEKESSRTGLEYYVNLGYTPVDRVRESVSVTMEYAYDDWCLAEMAKALGKTGDVQLFSERARSYENLYDKSTGFMRPKKVDGSWLVMCTEAPEIIRTRENQYYSCFDPLWVGVSPSRYYTESNAWQYLWHVPHDVQGLINLMGGEENFVNKLDTLFTMTPDETGPEYAPLYSKIGQYVHGNEPGHHVAYLYNYAGEPWKTQKWVHQIMKQKYLAAPDGLCGNDDMGQMSAWYIFSAMGFYPVAPGQNVFAMGTPLFEELTLDLGEFYNGNKFTVKARNVSDENFYIQSATLNGESYNNAWISHEDIVQGGTLVFEMGPQPNKKWGSSLAEKPPSMSEK</sequence>
<organism evidence="6 7">
    <name type="scientific">Maribellus comscasis</name>
    <dbReference type="NCBI Taxonomy" id="2681766"/>
    <lineage>
        <taxon>Bacteria</taxon>
        <taxon>Pseudomonadati</taxon>
        <taxon>Bacteroidota</taxon>
        <taxon>Bacteroidia</taxon>
        <taxon>Marinilabiliales</taxon>
        <taxon>Prolixibacteraceae</taxon>
        <taxon>Maribellus</taxon>
    </lineage>
</organism>
<evidence type="ECO:0000256" key="1">
    <source>
        <dbReference type="ARBA" id="ARBA00001913"/>
    </source>
</evidence>
<dbReference type="AlphaFoldDB" id="A0A6I6JUX6"/>
<evidence type="ECO:0000256" key="2">
    <source>
        <dbReference type="ARBA" id="ARBA00011245"/>
    </source>
</evidence>
<dbReference type="RefSeq" id="WP_158867628.1">
    <property type="nucleotide sequence ID" value="NZ_CP046401.1"/>
</dbReference>
<dbReference type="InterPro" id="IPR041371">
    <property type="entry name" value="GH92_N"/>
</dbReference>
<dbReference type="GO" id="GO:0005975">
    <property type="term" value="P:carbohydrate metabolic process"/>
    <property type="evidence" value="ECO:0007669"/>
    <property type="project" value="InterPro"/>
</dbReference>
<dbReference type="FunFam" id="1.20.1050.60:FF:000001">
    <property type="entry name" value="Putative alpha-1,2-mannosidase"/>
    <property type="match status" value="1"/>
</dbReference>
<dbReference type="GO" id="GO:0005829">
    <property type="term" value="C:cytosol"/>
    <property type="evidence" value="ECO:0007669"/>
    <property type="project" value="TreeGrafter"/>
</dbReference>
<proteinExistence type="predicted"/>
<dbReference type="Pfam" id="PF17678">
    <property type="entry name" value="Glyco_hydro_92N"/>
    <property type="match status" value="2"/>
</dbReference>
<keyword evidence="6" id="KW-0378">Hydrolase</keyword>
<evidence type="ECO:0000259" key="5">
    <source>
        <dbReference type="Pfam" id="PF17678"/>
    </source>
</evidence>
<comment type="subunit">
    <text evidence="2">Monomer.</text>
</comment>
<feature type="domain" description="Glycosyl hydrolase family 92 N-terminal" evidence="5">
    <location>
        <begin position="39"/>
        <end position="131"/>
    </location>
</feature>
<dbReference type="SUPFAM" id="SSF48208">
    <property type="entry name" value="Six-hairpin glycosidases"/>
    <property type="match status" value="1"/>
</dbReference>
<dbReference type="InterPro" id="IPR012939">
    <property type="entry name" value="Glyco_hydro_92"/>
</dbReference>
<dbReference type="NCBIfam" id="TIGR01180">
    <property type="entry name" value="aman2_put"/>
    <property type="match status" value="1"/>
</dbReference>
<accession>A0A6I6JUX6</accession>
<protein>
    <submittedName>
        <fullName evidence="6">Glycoside hydrolase family 92 protein</fullName>
    </submittedName>
</protein>
<dbReference type="Gene3D" id="1.20.1610.10">
    <property type="entry name" value="alpha-1,2-mannosidases domains"/>
    <property type="match status" value="1"/>
</dbReference>
<dbReference type="Proteomes" id="UP000428260">
    <property type="component" value="Chromosome"/>
</dbReference>
<dbReference type="PANTHER" id="PTHR12143">
    <property type="entry name" value="PEPTIDE N-GLYCANASE PNGASE -RELATED"/>
    <property type="match status" value="1"/>
</dbReference>
<dbReference type="KEGG" id="mcos:GM418_14790"/>
<name>A0A6I6JUX6_9BACT</name>
<keyword evidence="3" id="KW-0106">Calcium</keyword>
<evidence type="ECO:0000313" key="7">
    <source>
        <dbReference type="Proteomes" id="UP000428260"/>
    </source>
</evidence>
<dbReference type="GO" id="GO:0000224">
    <property type="term" value="F:peptide-N4-(N-acetyl-beta-glucosaminyl)asparagine amidase activity"/>
    <property type="evidence" value="ECO:0007669"/>
    <property type="project" value="TreeGrafter"/>
</dbReference>
<dbReference type="FunFam" id="3.30.2080.10:FF:000001">
    <property type="entry name" value="Alpha-1,2-mannosidase subfamily"/>
    <property type="match status" value="1"/>
</dbReference>
<feature type="domain" description="Glycosyl hydrolase family 92 N-terminal" evidence="5">
    <location>
        <begin position="185"/>
        <end position="336"/>
    </location>
</feature>
<dbReference type="EMBL" id="CP046401">
    <property type="protein sequence ID" value="QGY44890.1"/>
    <property type="molecule type" value="Genomic_DNA"/>
</dbReference>
<dbReference type="Pfam" id="PF07971">
    <property type="entry name" value="Glyco_hydro_92"/>
    <property type="match status" value="1"/>
</dbReference>
<dbReference type="Gene3D" id="2.70.98.10">
    <property type="match status" value="2"/>
</dbReference>
<keyword evidence="7" id="KW-1185">Reference proteome</keyword>
<dbReference type="InterPro" id="IPR008928">
    <property type="entry name" value="6-hairpin_glycosidase_sf"/>
</dbReference>
<reference evidence="6 7" key="1">
    <citation type="submission" date="2019-11" db="EMBL/GenBank/DDBJ databases">
        <authorList>
            <person name="Zheng R.K."/>
            <person name="Sun C.M."/>
        </authorList>
    </citation>
    <scope>NUCLEOTIDE SEQUENCE [LARGE SCALE GENOMIC DNA]</scope>
    <source>
        <strain evidence="6 7">WC007</strain>
    </source>
</reference>
<dbReference type="PANTHER" id="PTHR12143:SF39">
    <property type="entry name" value="SECRETED PROTEIN"/>
    <property type="match status" value="1"/>
</dbReference>
<gene>
    <name evidence="6" type="ORF">GM418_14790</name>
</gene>
<evidence type="ECO:0000313" key="6">
    <source>
        <dbReference type="EMBL" id="QGY44890.1"/>
    </source>
</evidence>
<dbReference type="GO" id="GO:0006516">
    <property type="term" value="P:glycoprotein catabolic process"/>
    <property type="evidence" value="ECO:0007669"/>
    <property type="project" value="TreeGrafter"/>
</dbReference>
<dbReference type="Gene3D" id="3.30.2080.10">
    <property type="entry name" value="GH92 mannosidase domain"/>
    <property type="match status" value="1"/>
</dbReference>
<dbReference type="InterPro" id="IPR005887">
    <property type="entry name" value="GH92_a_mannosidase_put"/>
</dbReference>
<dbReference type="GO" id="GO:0030246">
    <property type="term" value="F:carbohydrate binding"/>
    <property type="evidence" value="ECO:0007669"/>
    <property type="project" value="InterPro"/>
</dbReference>
<dbReference type="Gene3D" id="1.20.1050.60">
    <property type="entry name" value="alpha-1,2-mannosidase"/>
    <property type="match status" value="1"/>
</dbReference>
<comment type="cofactor">
    <cofactor evidence="1">
        <name>Ca(2+)</name>
        <dbReference type="ChEBI" id="CHEBI:29108"/>
    </cofactor>
</comment>
<dbReference type="InterPro" id="IPR014718">
    <property type="entry name" value="GH-type_carb-bd"/>
</dbReference>